<protein>
    <submittedName>
        <fullName evidence="1">Uncharacterized protein</fullName>
    </submittedName>
</protein>
<sequence length="57" mass="6890">MTLEQFETFALPHLHIGTRGPQLKLFLFKIFNYILKFLYLGCQQKELPIRHWSITRI</sequence>
<keyword evidence="1" id="KW-0614">Plasmid</keyword>
<keyword evidence="2" id="KW-1185">Reference proteome</keyword>
<dbReference type="KEGG" id="amr:AM1_B0394"/>
<organism evidence="1 2">
    <name type="scientific">Acaryochloris marina (strain MBIC 11017)</name>
    <dbReference type="NCBI Taxonomy" id="329726"/>
    <lineage>
        <taxon>Bacteria</taxon>
        <taxon>Bacillati</taxon>
        <taxon>Cyanobacteriota</taxon>
        <taxon>Cyanophyceae</taxon>
        <taxon>Acaryochloridales</taxon>
        <taxon>Acaryochloridaceae</taxon>
        <taxon>Acaryochloris</taxon>
    </lineage>
</organism>
<proteinExistence type="predicted"/>
<dbReference type="EMBL" id="CP000839">
    <property type="protein sequence ID" value="ABW32112.1"/>
    <property type="molecule type" value="Genomic_DNA"/>
</dbReference>
<reference evidence="1 2" key="1">
    <citation type="journal article" date="2008" name="Proc. Natl. Acad. Sci. U.S.A.">
        <title>Niche adaptation and genome expansion in the chlorophyll d-producing cyanobacterium Acaryochloris marina.</title>
        <authorList>
            <person name="Swingley W.D."/>
            <person name="Chen M."/>
            <person name="Cheung P.C."/>
            <person name="Conrad A.L."/>
            <person name="Dejesa L.C."/>
            <person name="Hao J."/>
            <person name="Honchak B.M."/>
            <person name="Karbach L.E."/>
            <person name="Kurdoglu A."/>
            <person name="Lahiri S."/>
            <person name="Mastrian S.D."/>
            <person name="Miyashita H."/>
            <person name="Page L."/>
            <person name="Ramakrishna P."/>
            <person name="Satoh S."/>
            <person name="Sattley W.M."/>
            <person name="Shimada Y."/>
            <person name="Taylor H.L."/>
            <person name="Tomo T."/>
            <person name="Tsuchiya T."/>
            <person name="Wang Z.T."/>
            <person name="Raymond J."/>
            <person name="Mimuro M."/>
            <person name="Blankenship R.E."/>
            <person name="Touchman J.W."/>
        </authorList>
    </citation>
    <scope>NUCLEOTIDE SEQUENCE [LARGE SCALE GENOMIC DNA]</scope>
    <source>
        <strain evidence="2">MBIC 11017</strain>
        <plasmid evidence="2">Plasmid pREB2</plasmid>
    </source>
</reference>
<evidence type="ECO:0000313" key="2">
    <source>
        <dbReference type="Proteomes" id="UP000000268"/>
    </source>
</evidence>
<dbReference type="AlphaFoldDB" id="A8ZLT5"/>
<gene>
    <name evidence="1" type="ordered locus">AM1_B0394</name>
</gene>
<geneLocation type="plasmid" evidence="1 2">
    <name>pREB2</name>
</geneLocation>
<evidence type="ECO:0000313" key="1">
    <source>
        <dbReference type="EMBL" id="ABW32112.1"/>
    </source>
</evidence>
<accession>A8ZLT5</accession>
<dbReference type="Proteomes" id="UP000000268">
    <property type="component" value="Plasmid pREB2"/>
</dbReference>
<name>A8ZLT5_ACAM1</name>
<dbReference type="HOGENOM" id="CLU_2985915_0_0_3"/>